<keyword evidence="1" id="KW-0472">Membrane</keyword>
<protein>
    <submittedName>
        <fullName evidence="2">Uncharacterized protein</fullName>
    </submittedName>
</protein>
<sequence length="74" mass="8384">MSWRIWLPLARLSFCAYLVHLMVIVVAFGIDHGVPHYSGVCELLEMNLLAGKRRIKHEEPIDANAVIEAVKTKI</sequence>
<gene>
    <name evidence="2" type="ORF">ANCCEY_12105</name>
</gene>
<keyword evidence="3" id="KW-1185">Reference proteome</keyword>
<name>A0A0D6LA15_9BILA</name>
<dbReference type="EMBL" id="KE125381">
    <property type="protein sequence ID" value="EPB68795.1"/>
    <property type="molecule type" value="Genomic_DNA"/>
</dbReference>
<keyword evidence="1" id="KW-0812">Transmembrane</keyword>
<organism evidence="2 3">
    <name type="scientific">Ancylostoma ceylanicum</name>
    <dbReference type="NCBI Taxonomy" id="53326"/>
    <lineage>
        <taxon>Eukaryota</taxon>
        <taxon>Metazoa</taxon>
        <taxon>Ecdysozoa</taxon>
        <taxon>Nematoda</taxon>
        <taxon>Chromadorea</taxon>
        <taxon>Rhabditida</taxon>
        <taxon>Rhabditina</taxon>
        <taxon>Rhabditomorpha</taxon>
        <taxon>Strongyloidea</taxon>
        <taxon>Ancylostomatidae</taxon>
        <taxon>Ancylostomatinae</taxon>
        <taxon>Ancylostoma</taxon>
    </lineage>
</organism>
<feature type="transmembrane region" description="Helical" evidence="1">
    <location>
        <begin position="12"/>
        <end position="30"/>
    </location>
</feature>
<evidence type="ECO:0000313" key="2">
    <source>
        <dbReference type="EMBL" id="EPB68795.1"/>
    </source>
</evidence>
<reference evidence="2 3" key="1">
    <citation type="submission" date="2013-05" db="EMBL/GenBank/DDBJ databases">
        <title>Draft genome of the parasitic nematode Anyclostoma ceylanicum.</title>
        <authorList>
            <person name="Mitreva M."/>
        </authorList>
    </citation>
    <scope>NUCLEOTIDE SEQUENCE [LARGE SCALE GENOMIC DNA]</scope>
</reference>
<proteinExistence type="predicted"/>
<dbReference type="Proteomes" id="UP000054495">
    <property type="component" value="Unassembled WGS sequence"/>
</dbReference>
<keyword evidence="1" id="KW-1133">Transmembrane helix</keyword>
<dbReference type="AlphaFoldDB" id="A0A0D6LA15"/>
<evidence type="ECO:0000256" key="1">
    <source>
        <dbReference type="SAM" id="Phobius"/>
    </source>
</evidence>
<accession>A0A0D6LA15</accession>
<evidence type="ECO:0000313" key="3">
    <source>
        <dbReference type="Proteomes" id="UP000054495"/>
    </source>
</evidence>